<evidence type="ECO:0000256" key="4">
    <source>
        <dbReference type="ARBA" id="ARBA00022840"/>
    </source>
</evidence>
<dbReference type="EMBL" id="JBHMQT010000055">
    <property type="protein sequence ID" value="MFC0865469.1"/>
    <property type="molecule type" value="Genomic_DNA"/>
</dbReference>
<sequence length="577" mass="63141">MSGQEAAAAASPTEVFRAARDVLLRHRTDWAAAVREFRWPNFEHFNWALDWFDTLAEPAEQGRPRTALRIVGPGGPETDRLLTFRELATRSSQVANWLRSVGVRRDDPVLVMLGNRQEVWEMLLAAVKLGAVVVPTYTTATPAELQDRLTRGAIGYVVTEAELTGRFHGLEGSWVGVRVGAGDASSAGWLPYEETERASGTFVPDGPTGADDVVFRYFTSGTTSKPKMVEHTHTSYPVGHLSGMYWNGVRPGDIHLNVSSPGWAKHAWSSFFVPWNAEATVVALEGSRSTAEDVLDVLRTRGVTTFCAPPTVWRAMAVVGLGERPALLRETMAAGEPLEPGLIRQVKEAWGLDLRDGYGQTETTGQIGNPPGRVVVPGSMGVPLPGCPVVLIDPETGEPVPDGEPGEICLDLRHRPVGLMRGYADDERRTDKAFAGGYYHSGDLAVRTEEGGITYLSRTDDMFKSFDHRISPRELEQALLEHPMVADAAVVAVPDPVGLWVPKAYVVAAPGHRTESADARELLEHARSVLPAEKWVWLLEFVATLPRTASGKIRRTELKGRTEDQATGVEYRLEDVC</sequence>
<organism evidence="7 8">
    <name type="scientific">Sphaerimonospora cavernae</name>
    <dbReference type="NCBI Taxonomy" id="1740611"/>
    <lineage>
        <taxon>Bacteria</taxon>
        <taxon>Bacillati</taxon>
        <taxon>Actinomycetota</taxon>
        <taxon>Actinomycetes</taxon>
        <taxon>Streptosporangiales</taxon>
        <taxon>Streptosporangiaceae</taxon>
        <taxon>Sphaerimonospora</taxon>
    </lineage>
</organism>
<keyword evidence="4" id="KW-0067">ATP-binding</keyword>
<protein>
    <submittedName>
        <fullName evidence="7">AMP-binding protein</fullName>
    </submittedName>
</protein>
<comment type="caution">
    <text evidence="7">The sequence shown here is derived from an EMBL/GenBank/DDBJ whole genome shotgun (WGS) entry which is preliminary data.</text>
</comment>
<dbReference type="Pfam" id="PF13193">
    <property type="entry name" value="AMP-binding_C"/>
    <property type="match status" value="1"/>
</dbReference>
<evidence type="ECO:0000256" key="2">
    <source>
        <dbReference type="ARBA" id="ARBA00022598"/>
    </source>
</evidence>
<dbReference type="InterPro" id="IPR000873">
    <property type="entry name" value="AMP-dep_synth/lig_dom"/>
</dbReference>
<keyword evidence="8" id="KW-1185">Reference proteome</keyword>
<dbReference type="Gene3D" id="3.30.300.30">
    <property type="match status" value="1"/>
</dbReference>
<evidence type="ECO:0000259" key="5">
    <source>
        <dbReference type="Pfam" id="PF00501"/>
    </source>
</evidence>
<evidence type="ECO:0000313" key="7">
    <source>
        <dbReference type="EMBL" id="MFC0865469.1"/>
    </source>
</evidence>
<dbReference type="Pfam" id="PF00501">
    <property type="entry name" value="AMP-binding"/>
    <property type="match status" value="1"/>
</dbReference>
<evidence type="ECO:0000256" key="3">
    <source>
        <dbReference type="ARBA" id="ARBA00022741"/>
    </source>
</evidence>
<name>A0ABV6UBA1_9ACTN</name>
<gene>
    <name evidence="7" type="ORF">ACFHYQ_24555</name>
</gene>
<dbReference type="Proteomes" id="UP001589870">
    <property type="component" value="Unassembled WGS sequence"/>
</dbReference>
<keyword evidence="2" id="KW-0436">Ligase</keyword>
<dbReference type="PANTHER" id="PTHR43605:SF10">
    <property type="entry name" value="ACYL-COA SYNTHETASE MEDIUM CHAIN FAMILY MEMBER 3"/>
    <property type="match status" value="1"/>
</dbReference>
<keyword evidence="3" id="KW-0547">Nucleotide-binding</keyword>
<dbReference type="InterPro" id="IPR045851">
    <property type="entry name" value="AMP-bd_C_sf"/>
</dbReference>
<feature type="domain" description="AMP-binding enzyme C-terminal" evidence="6">
    <location>
        <begin position="474"/>
        <end position="552"/>
    </location>
</feature>
<dbReference type="Gene3D" id="3.40.50.12780">
    <property type="entry name" value="N-terminal domain of ligase-like"/>
    <property type="match status" value="1"/>
</dbReference>
<dbReference type="SUPFAM" id="SSF56801">
    <property type="entry name" value="Acetyl-CoA synthetase-like"/>
    <property type="match status" value="1"/>
</dbReference>
<dbReference type="InterPro" id="IPR025110">
    <property type="entry name" value="AMP-bd_C"/>
</dbReference>
<evidence type="ECO:0000259" key="6">
    <source>
        <dbReference type="Pfam" id="PF13193"/>
    </source>
</evidence>
<dbReference type="InterPro" id="IPR042099">
    <property type="entry name" value="ANL_N_sf"/>
</dbReference>
<dbReference type="RefSeq" id="WP_394303489.1">
    <property type="nucleotide sequence ID" value="NZ_JBHMQT010000055.1"/>
</dbReference>
<evidence type="ECO:0000313" key="8">
    <source>
        <dbReference type="Proteomes" id="UP001589870"/>
    </source>
</evidence>
<evidence type="ECO:0000256" key="1">
    <source>
        <dbReference type="ARBA" id="ARBA00006432"/>
    </source>
</evidence>
<dbReference type="PANTHER" id="PTHR43605">
    <property type="entry name" value="ACYL-COENZYME A SYNTHETASE"/>
    <property type="match status" value="1"/>
</dbReference>
<dbReference type="InterPro" id="IPR051087">
    <property type="entry name" value="Mitochondrial_ACSM"/>
</dbReference>
<feature type="domain" description="AMP-dependent synthetase/ligase" evidence="5">
    <location>
        <begin position="60"/>
        <end position="423"/>
    </location>
</feature>
<accession>A0ABV6UBA1</accession>
<proteinExistence type="inferred from homology"/>
<reference evidence="7 8" key="1">
    <citation type="submission" date="2024-09" db="EMBL/GenBank/DDBJ databases">
        <authorList>
            <person name="Sun Q."/>
            <person name="Mori K."/>
        </authorList>
    </citation>
    <scope>NUCLEOTIDE SEQUENCE [LARGE SCALE GENOMIC DNA]</scope>
    <source>
        <strain evidence="7 8">TBRC 1851</strain>
    </source>
</reference>
<comment type="similarity">
    <text evidence="1">Belongs to the ATP-dependent AMP-binding enzyme family.</text>
</comment>